<feature type="repeat" description="TPR" evidence="2">
    <location>
        <begin position="29"/>
        <end position="62"/>
    </location>
</feature>
<dbReference type="InterPro" id="IPR011990">
    <property type="entry name" value="TPR-like_helical_dom_sf"/>
</dbReference>
<evidence type="ECO:0000256" key="1">
    <source>
        <dbReference type="ARBA" id="ARBA00022679"/>
    </source>
</evidence>
<dbReference type="InterPro" id="IPR027417">
    <property type="entry name" value="P-loop_NTPase"/>
</dbReference>
<evidence type="ECO:0000313" key="4">
    <source>
        <dbReference type="Proteomes" id="UP000435243"/>
    </source>
</evidence>
<dbReference type="Proteomes" id="UP000435243">
    <property type="component" value="Unassembled WGS sequence"/>
</dbReference>
<dbReference type="Pfam" id="PF13181">
    <property type="entry name" value="TPR_8"/>
    <property type="match status" value="1"/>
</dbReference>
<dbReference type="Pfam" id="PF14559">
    <property type="entry name" value="TPR_19"/>
    <property type="match status" value="1"/>
</dbReference>
<dbReference type="OrthoDB" id="9800698at2"/>
<dbReference type="Pfam" id="PF13432">
    <property type="entry name" value="TPR_16"/>
    <property type="match status" value="1"/>
</dbReference>
<evidence type="ECO:0000313" key="3">
    <source>
        <dbReference type="EMBL" id="MXO88125.1"/>
    </source>
</evidence>
<keyword evidence="4" id="KW-1185">Reference proteome</keyword>
<proteinExistence type="predicted"/>
<dbReference type="Gene3D" id="3.40.50.300">
    <property type="entry name" value="P-loop containing nucleotide triphosphate hydrolases"/>
    <property type="match status" value="1"/>
</dbReference>
<gene>
    <name evidence="3" type="ORF">GRI32_05160</name>
</gene>
<dbReference type="AlphaFoldDB" id="A0A844ZK02"/>
<dbReference type="PROSITE" id="PS50005">
    <property type="entry name" value="TPR"/>
    <property type="match status" value="3"/>
</dbReference>
<evidence type="ECO:0000256" key="2">
    <source>
        <dbReference type="PROSITE-ProRule" id="PRU00339"/>
    </source>
</evidence>
<organism evidence="3 4">
    <name type="scientific">Alteraurantiacibacter aestuarii</name>
    <dbReference type="NCBI Taxonomy" id="650004"/>
    <lineage>
        <taxon>Bacteria</taxon>
        <taxon>Pseudomonadati</taxon>
        <taxon>Pseudomonadota</taxon>
        <taxon>Alphaproteobacteria</taxon>
        <taxon>Sphingomonadales</taxon>
        <taxon>Erythrobacteraceae</taxon>
        <taxon>Alteraurantiacibacter</taxon>
    </lineage>
</organism>
<dbReference type="Pfam" id="PF13469">
    <property type="entry name" value="Sulfotransfer_3"/>
    <property type="match status" value="1"/>
</dbReference>
<protein>
    <submittedName>
        <fullName evidence="3">Tetratricopeptide repeat protein</fullName>
    </submittedName>
</protein>
<feature type="repeat" description="TPR" evidence="2">
    <location>
        <begin position="129"/>
        <end position="162"/>
    </location>
</feature>
<dbReference type="GO" id="GO:0008476">
    <property type="term" value="F:protein-tyrosine sulfotransferase activity"/>
    <property type="evidence" value="ECO:0007669"/>
    <property type="project" value="InterPro"/>
</dbReference>
<reference evidence="3 4" key="1">
    <citation type="submission" date="2019-12" db="EMBL/GenBank/DDBJ databases">
        <title>Genomic-based taxomic classification of the family Erythrobacteraceae.</title>
        <authorList>
            <person name="Xu L."/>
        </authorList>
    </citation>
    <scope>NUCLEOTIDE SEQUENCE [LARGE SCALE GENOMIC DNA]</scope>
    <source>
        <strain evidence="3 4">JCM 16339</strain>
    </source>
</reference>
<keyword evidence="2" id="KW-0802">TPR repeat</keyword>
<dbReference type="PANTHER" id="PTHR12788">
    <property type="entry name" value="PROTEIN-TYROSINE SULFOTRANSFERASE 2"/>
    <property type="match status" value="1"/>
</dbReference>
<dbReference type="SUPFAM" id="SSF52540">
    <property type="entry name" value="P-loop containing nucleoside triphosphate hydrolases"/>
    <property type="match status" value="1"/>
</dbReference>
<dbReference type="PANTHER" id="PTHR12788:SF10">
    <property type="entry name" value="PROTEIN-TYROSINE SULFOTRANSFERASE"/>
    <property type="match status" value="1"/>
</dbReference>
<sequence length="620" mass="68863">MAAAARRQGDPARAAHLLSPLAQSGKGRADVHQELGLAWASLGRSDDAIEQLEMAVTRNPGLSAAWRALGDQHTARGDSGSADTAYAQAIRASVNDPELMRAADALVSGELAVAEPILRDRLKRAPTDIAAIRMLAELASRLGRYGDAEKLLSRALELAPGFRPARHNYALVLHRQNRAAEALEQIDMLLADDPHNAGLANLKAAALGRIGEFEDAIALYDDVLDRHPDQPKVWMSYGHALKTVGRQQDSIDAYRKSIALQPGLGEAWWSLANLKRVTFADADRATMRGALSDDLEPEDLFHLHFALGKAEEDAGNYQASFTHYAQGNRLRRDMVRYDSADIADHLVRSRALFTPQFFTDRADAGCSAPDPIFILGMPRAGSTLIEQILSSHSQVEGTMELPDIPQMAAQIGGRKLRSQETDYPEALADLSPDQLTAMGEEFLTRTRVQRKTDAPFFLDKMPNNFMHVGMIKLILPNARIIDARRHPLSCCFSNFKQHFARGQAFTYDLAELGHYYRTYTELMAHFDDVRPGAVHRVFYEQVVADVEGETRALLDYLNLPFEESCLRFYESDRAVRTASSEQVRQPIFSDGLAQWKNFEQWLGPLEQALGPALTDYPCKL</sequence>
<accession>A0A844ZK02</accession>
<dbReference type="Gene3D" id="1.25.40.10">
    <property type="entry name" value="Tetratricopeptide repeat domain"/>
    <property type="match status" value="2"/>
</dbReference>
<dbReference type="SUPFAM" id="SSF48452">
    <property type="entry name" value="TPR-like"/>
    <property type="match status" value="2"/>
</dbReference>
<keyword evidence="1" id="KW-0808">Transferase</keyword>
<feature type="repeat" description="TPR" evidence="2">
    <location>
        <begin position="231"/>
        <end position="264"/>
    </location>
</feature>
<dbReference type="InterPro" id="IPR019734">
    <property type="entry name" value="TPR_rpt"/>
</dbReference>
<dbReference type="InterPro" id="IPR026634">
    <property type="entry name" value="TPST-like"/>
</dbReference>
<dbReference type="EMBL" id="WTYY01000002">
    <property type="protein sequence ID" value="MXO88125.1"/>
    <property type="molecule type" value="Genomic_DNA"/>
</dbReference>
<comment type="caution">
    <text evidence="3">The sequence shown here is derived from an EMBL/GenBank/DDBJ whole genome shotgun (WGS) entry which is preliminary data.</text>
</comment>
<name>A0A844ZK02_9SPHN</name>
<dbReference type="SMART" id="SM00028">
    <property type="entry name" value="TPR"/>
    <property type="match status" value="6"/>
</dbReference>